<name>A0ABU1R8B9_9BACT</name>
<reference evidence="1 2" key="1">
    <citation type="submission" date="2023-07" db="EMBL/GenBank/DDBJ databases">
        <title>Sorghum-associated microbial communities from plants grown in Nebraska, USA.</title>
        <authorList>
            <person name="Schachtman D."/>
        </authorList>
    </citation>
    <scope>NUCLEOTIDE SEQUENCE [LARGE SCALE GENOMIC DNA]</scope>
    <source>
        <strain evidence="1 2">BE57</strain>
    </source>
</reference>
<keyword evidence="2" id="KW-1185">Reference proteome</keyword>
<protein>
    <submittedName>
        <fullName evidence="1">Uncharacterized protein YdcH (DUF465 family)</fullName>
    </submittedName>
</protein>
<gene>
    <name evidence="1" type="ORF">J2W84_005904</name>
</gene>
<organism evidence="1 2">
    <name type="scientific">Dyadobacter fermentans</name>
    <dbReference type="NCBI Taxonomy" id="94254"/>
    <lineage>
        <taxon>Bacteria</taxon>
        <taxon>Pseudomonadati</taxon>
        <taxon>Bacteroidota</taxon>
        <taxon>Cytophagia</taxon>
        <taxon>Cytophagales</taxon>
        <taxon>Spirosomataceae</taxon>
        <taxon>Dyadobacter</taxon>
    </lineage>
</organism>
<proteinExistence type="predicted"/>
<evidence type="ECO:0000313" key="2">
    <source>
        <dbReference type="Proteomes" id="UP001264980"/>
    </source>
</evidence>
<sequence length="266" mass="31376">MNPYQPSLQEFLGNINQLKIRSLHFKSVLEQSVKRYDNDLNREIQTITSSALIISDWTGPTENGWKLNHHSGIFNSIRQETYANDAYYMLSFHCQYSFVQMFERVNTLFKEWIMTRSSKNVAILEYRKETNKVMYDRSTLPGGDKLFALVMKAAGEKAKKYSSKNHENIKFKEFWTVVSDARHAITHSQGRILKSTAFKTKYHEALFDRLFPESTEIDNCITIHMNYRNLDRVGTLLAEYAIQFFKSFSEQDNYEWDFFIKWASSR</sequence>
<dbReference type="EMBL" id="JAVDTI010000007">
    <property type="protein sequence ID" value="MDR6808840.1"/>
    <property type="molecule type" value="Genomic_DNA"/>
</dbReference>
<dbReference type="Proteomes" id="UP001264980">
    <property type="component" value="Unassembled WGS sequence"/>
</dbReference>
<dbReference type="RefSeq" id="WP_309991329.1">
    <property type="nucleotide sequence ID" value="NZ_JAVDTI010000007.1"/>
</dbReference>
<accession>A0ABU1R8B9</accession>
<comment type="caution">
    <text evidence="1">The sequence shown here is derived from an EMBL/GenBank/DDBJ whole genome shotgun (WGS) entry which is preliminary data.</text>
</comment>
<evidence type="ECO:0000313" key="1">
    <source>
        <dbReference type="EMBL" id="MDR6808840.1"/>
    </source>
</evidence>